<dbReference type="AlphaFoldDB" id="A0A2T8KXT7"/>
<gene>
    <name evidence="1" type="ORF">PAHAL_1G402100</name>
</gene>
<dbReference type="EMBL" id="CM008046">
    <property type="protein sequence ID" value="PVH66993.1"/>
    <property type="molecule type" value="Genomic_DNA"/>
</dbReference>
<reference evidence="1" key="1">
    <citation type="submission" date="2018-04" db="EMBL/GenBank/DDBJ databases">
        <title>WGS assembly of Panicum hallii.</title>
        <authorList>
            <person name="Lovell J."/>
            <person name="Jenkins J."/>
            <person name="Lowry D."/>
            <person name="Mamidi S."/>
            <person name="Sreedasyam A."/>
            <person name="Weng X."/>
            <person name="Barry K."/>
            <person name="Bonette J."/>
            <person name="Campitelli B."/>
            <person name="Daum C."/>
            <person name="Gordon S."/>
            <person name="Gould B."/>
            <person name="Lipzen A."/>
            <person name="Macqueen A."/>
            <person name="Palacio-Mejia J."/>
            <person name="Plott C."/>
            <person name="Shakirov E."/>
            <person name="Shu S."/>
            <person name="Yoshinaga Y."/>
            <person name="Zane M."/>
            <person name="Rokhsar D."/>
            <person name="Grimwood J."/>
            <person name="Schmutz J."/>
            <person name="Juenger T."/>
        </authorList>
    </citation>
    <scope>NUCLEOTIDE SEQUENCE [LARGE SCALE GENOMIC DNA]</scope>
    <source>
        <strain evidence="1">FIL2</strain>
    </source>
</reference>
<accession>A0A2T8KXT7</accession>
<sequence length="32" mass="3654">MQKKQSRTKRGLVWEGSSSILGGWSWSSSRRS</sequence>
<organism evidence="1">
    <name type="scientific">Panicum hallii</name>
    <dbReference type="NCBI Taxonomy" id="206008"/>
    <lineage>
        <taxon>Eukaryota</taxon>
        <taxon>Viridiplantae</taxon>
        <taxon>Streptophyta</taxon>
        <taxon>Embryophyta</taxon>
        <taxon>Tracheophyta</taxon>
        <taxon>Spermatophyta</taxon>
        <taxon>Magnoliopsida</taxon>
        <taxon>Liliopsida</taxon>
        <taxon>Poales</taxon>
        <taxon>Poaceae</taxon>
        <taxon>PACMAD clade</taxon>
        <taxon>Panicoideae</taxon>
        <taxon>Panicodae</taxon>
        <taxon>Paniceae</taxon>
        <taxon>Panicinae</taxon>
        <taxon>Panicum</taxon>
        <taxon>Panicum sect. Panicum</taxon>
    </lineage>
</organism>
<dbReference type="Proteomes" id="UP000243499">
    <property type="component" value="Chromosome 1"/>
</dbReference>
<proteinExistence type="predicted"/>
<protein>
    <submittedName>
        <fullName evidence="1">Uncharacterized protein</fullName>
    </submittedName>
</protein>
<dbReference type="Gramene" id="PVH66993">
    <property type="protein sequence ID" value="PVH66993"/>
    <property type="gene ID" value="PAHAL_1G402100"/>
</dbReference>
<name>A0A2T8KXT7_9POAL</name>
<evidence type="ECO:0000313" key="1">
    <source>
        <dbReference type="EMBL" id="PVH66993.1"/>
    </source>
</evidence>